<evidence type="ECO:0000256" key="4">
    <source>
        <dbReference type="RuleBase" id="RU004413"/>
    </source>
</evidence>
<keyword evidence="3 4" id="KW-0687">Ribonucleoprotein</keyword>
<dbReference type="InterPro" id="IPR000114">
    <property type="entry name" value="Ribosomal_uL16_bact-type"/>
</dbReference>
<keyword evidence="2 4" id="KW-0689">Ribosomal protein</keyword>
<dbReference type="InterPro" id="IPR020798">
    <property type="entry name" value="Ribosomal_uL16_CS"/>
</dbReference>
<dbReference type="EMBL" id="AP019363">
    <property type="protein sequence ID" value="BBH43077.1"/>
    <property type="molecule type" value="Genomic_DNA"/>
</dbReference>
<name>A0A455RHZ3_9STRA</name>
<sequence>MPTHTTLVKKHLASLHGYEKIALGYSQANNCFPQSLYAVESLDRFYISKKMLEYLTALFKKNLKKFATVYCMVHPYLAVTARAKEARMGSGKGSICNWVMPVKPHRILWTIKTIIKDLQLFSIVKKLIKTIKYKLVAKLNLLCHI</sequence>
<dbReference type="PANTHER" id="PTHR12220:SF13">
    <property type="entry name" value="LARGE RIBOSOMAL SUBUNIT PROTEIN UL16M"/>
    <property type="match status" value="1"/>
</dbReference>
<protein>
    <submittedName>
        <fullName evidence="5">Ribosomal protein L16</fullName>
    </submittedName>
</protein>
<evidence type="ECO:0000256" key="2">
    <source>
        <dbReference type="ARBA" id="ARBA00022980"/>
    </source>
</evidence>
<dbReference type="GO" id="GO:0032543">
    <property type="term" value="P:mitochondrial translation"/>
    <property type="evidence" value="ECO:0007669"/>
    <property type="project" value="TreeGrafter"/>
</dbReference>
<organism evidence="5">
    <name type="scientific">Spumella sp. NIES-1846</name>
    <dbReference type="NCBI Taxonomy" id="2490549"/>
    <lineage>
        <taxon>Eukaryota</taxon>
        <taxon>Sar</taxon>
        <taxon>Stramenopiles</taxon>
        <taxon>Ochrophyta</taxon>
        <taxon>Chrysophyceae</taxon>
        <taxon>Chromulinales</taxon>
        <taxon>Chromulinaceae</taxon>
        <taxon>Spumella</taxon>
    </lineage>
</organism>
<dbReference type="PANTHER" id="PTHR12220">
    <property type="entry name" value="50S/60S RIBOSOMAL PROTEIN L16"/>
    <property type="match status" value="1"/>
</dbReference>
<accession>A0A455RHZ3</accession>
<evidence type="ECO:0000256" key="1">
    <source>
        <dbReference type="ARBA" id="ARBA00008931"/>
    </source>
</evidence>
<evidence type="ECO:0000313" key="5">
    <source>
        <dbReference type="EMBL" id="BBH43077.1"/>
    </source>
</evidence>
<geneLocation type="plastid" evidence="5"/>
<keyword evidence="5" id="KW-0934">Plastid</keyword>
<reference evidence="5" key="1">
    <citation type="journal article" date="2019" name="Proc. Natl. Acad. Sci. U.S.A.">
        <title>Principles of plastid reductive evolution illuminated by nonphotosynthetic chrysophytes.</title>
        <authorList>
            <person name="Dorrell R.G."/>
            <person name="Azuma T."/>
            <person name="Nomura M."/>
            <person name="Audren de Kerdre G."/>
            <person name="Paoli L."/>
            <person name="Yang S."/>
            <person name="Bowler C."/>
            <person name="Ishii K."/>
            <person name="Miyashita H."/>
            <person name="Gile G.H."/>
            <person name="Kamikawa R."/>
        </authorList>
    </citation>
    <scope>NUCLEOTIDE SEQUENCE</scope>
    <source>
        <strain evidence="5">NIES-1846</strain>
    </source>
</reference>
<dbReference type="SUPFAM" id="SSF54686">
    <property type="entry name" value="Ribosomal protein L16p/L10e"/>
    <property type="match status" value="1"/>
</dbReference>
<dbReference type="GO" id="GO:0003735">
    <property type="term" value="F:structural constituent of ribosome"/>
    <property type="evidence" value="ECO:0007669"/>
    <property type="project" value="InterPro"/>
</dbReference>
<comment type="similarity">
    <text evidence="1 4">Belongs to the universal ribosomal protein uL16 family.</text>
</comment>
<dbReference type="InterPro" id="IPR016180">
    <property type="entry name" value="Ribosomal_uL16_dom"/>
</dbReference>
<dbReference type="PROSITE" id="PS00701">
    <property type="entry name" value="RIBOSOMAL_L16_2"/>
    <property type="match status" value="1"/>
</dbReference>
<dbReference type="PRINTS" id="PR00060">
    <property type="entry name" value="RIBOSOMALL16"/>
</dbReference>
<proteinExistence type="inferred from homology"/>
<dbReference type="InterPro" id="IPR047873">
    <property type="entry name" value="Ribosomal_uL16"/>
</dbReference>
<dbReference type="InterPro" id="IPR036920">
    <property type="entry name" value="Ribosomal_uL16_sf"/>
</dbReference>
<dbReference type="Pfam" id="PF00252">
    <property type="entry name" value="Ribosomal_L16"/>
    <property type="match status" value="1"/>
</dbReference>
<gene>
    <name evidence="5" type="primary">rpl16</name>
</gene>
<evidence type="ECO:0000256" key="3">
    <source>
        <dbReference type="ARBA" id="ARBA00023274"/>
    </source>
</evidence>
<dbReference type="AlphaFoldDB" id="A0A455RHZ3"/>
<dbReference type="GO" id="GO:0019843">
    <property type="term" value="F:rRNA binding"/>
    <property type="evidence" value="ECO:0007669"/>
    <property type="project" value="InterPro"/>
</dbReference>
<dbReference type="CDD" id="cd01433">
    <property type="entry name" value="Ribosomal_L16_L10e"/>
    <property type="match status" value="1"/>
</dbReference>
<dbReference type="GO" id="GO:0005762">
    <property type="term" value="C:mitochondrial large ribosomal subunit"/>
    <property type="evidence" value="ECO:0007669"/>
    <property type="project" value="TreeGrafter"/>
</dbReference>
<dbReference type="Gene3D" id="3.90.1170.10">
    <property type="entry name" value="Ribosomal protein L10e/L16"/>
    <property type="match status" value="1"/>
</dbReference>